<dbReference type="RefSeq" id="WP_133527593.1">
    <property type="nucleotide sequence ID" value="NZ_SNXO01000003.1"/>
</dbReference>
<keyword evidence="1" id="KW-1277">Toxin-antitoxin system</keyword>
<protein>
    <submittedName>
        <fullName evidence="2">Addiction module RelE/StbE family toxin</fullName>
    </submittedName>
</protein>
<dbReference type="Pfam" id="PF05016">
    <property type="entry name" value="ParE_toxin"/>
    <property type="match status" value="1"/>
</dbReference>
<sequence length="103" mass="11810">MSNLRLSSEAQNDLSEIKKYITEELENPKAVLSTVKNITKSIRILIDHPMAGEQLSSVANVDDDCRFLVSGNYIVFYRISNSNVYVDRVLYGCRDYLRVLFDD</sequence>
<organism evidence="2 3">
    <name type="scientific">Aminicella lysinilytica</name>
    <dbReference type="NCBI Taxonomy" id="433323"/>
    <lineage>
        <taxon>Bacteria</taxon>
        <taxon>Bacillati</taxon>
        <taxon>Bacillota</taxon>
        <taxon>Clostridia</taxon>
        <taxon>Peptostreptococcales</taxon>
        <taxon>Anaerovoracaceae</taxon>
        <taxon>Aminicella</taxon>
    </lineage>
</organism>
<proteinExistence type="predicted"/>
<gene>
    <name evidence="2" type="ORF">EV211_10319</name>
</gene>
<comment type="caution">
    <text evidence="2">The sequence shown here is derived from an EMBL/GenBank/DDBJ whole genome shotgun (WGS) entry which is preliminary data.</text>
</comment>
<dbReference type="OrthoDB" id="9806083at2"/>
<dbReference type="Gene3D" id="3.30.2310.20">
    <property type="entry name" value="RelE-like"/>
    <property type="match status" value="1"/>
</dbReference>
<dbReference type="EMBL" id="SNXO01000003">
    <property type="protein sequence ID" value="TDP59598.1"/>
    <property type="molecule type" value="Genomic_DNA"/>
</dbReference>
<evidence type="ECO:0000313" key="3">
    <source>
        <dbReference type="Proteomes" id="UP000295500"/>
    </source>
</evidence>
<keyword evidence="3" id="KW-1185">Reference proteome</keyword>
<dbReference type="AlphaFoldDB" id="A0A4R6QAE8"/>
<evidence type="ECO:0000313" key="2">
    <source>
        <dbReference type="EMBL" id="TDP59598.1"/>
    </source>
</evidence>
<dbReference type="InterPro" id="IPR035093">
    <property type="entry name" value="RelE/ParE_toxin_dom_sf"/>
</dbReference>
<dbReference type="Proteomes" id="UP000295500">
    <property type="component" value="Unassembled WGS sequence"/>
</dbReference>
<dbReference type="InterPro" id="IPR007712">
    <property type="entry name" value="RelE/ParE_toxin"/>
</dbReference>
<dbReference type="NCBIfam" id="TIGR02385">
    <property type="entry name" value="RelE_StbE"/>
    <property type="match status" value="1"/>
</dbReference>
<evidence type="ECO:0000256" key="1">
    <source>
        <dbReference type="ARBA" id="ARBA00022649"/>
    </source>
</evidence>
<accession>A0A4R6QAE8</accession>
<reference evidence="2 3" key="1">
    <citation type="submission" date="2019-03" db="EMBL/GenBank/DDBJ databases">
        <title>Genomic Encyclopedia of Type Strains, Phase IV (KMG-IV): sequencing the most valuable type-strain genomes for metagenomic binning, comparative biology and taxonomic classification.</title>
        <authorList>
            <person name="Goeker M."/>
        </authorList>
    </citation>
    <scope>NUCLEOTIDE SEQUENCE [LARGE SCALE GENOMIC DNA]</scope>
    <source>
        <strain evidence="2 3">DSM 28287</strain>
    </source>
</reference>
<name>A0A4R6QAE8_9FIRM</name>